<evidence type="ECO:0000313" key="2">
    <source>
        <dbReference type="EMBL" id="MEQ3551172.1"/>
    </source>
</evidence>
<dbReference type="EC" id="2.-.-.-" evidence="2"/>
<name>A0ABV1K9L4_9PSEU</name>
<dbReference type="GO" id="GO:0016740">
    <property type="term" value="F:transferase activity"/>
    <property type="evidence" value="ECO:0007669"/>
    <property type="project" value="UniProtKB-KW"/>
</dbReference>
<dbReference type="Pfam" id="PF13302">
    <property type="entry name" value="Acetyltransf_3"/>
    <property type="match status" value="1"/>
</dbReference>
<reference evidence="2 3" key="1">
    <citation type="submission" date="2024-03" db="EMBL/GenBank/DDBJ databases">
        <title>Draft genome sequence of Pseudonocardia nematodicida JCM 31783.</title>
        <authorList>
            <person name="Butdee W."/>
            <person name="Duangmal K."/>
        </authorList>
    </citation>
    <scope>NUCLEOTIDE SEQUENCE [LARGE SCALE GENOMIC DNA]</scope>
    <source>
        <strain evidence="2 3">JCM 31783</strain>
    </source>
</reference>
<dbReference type="RefSeq" id="WP_349298238.1">
    <property type="nucleotide sequence ID" value="NZ_JBEDNQ010000004.1"/>
</dbReference>
<protein>
    <submittedName>
        <fullName evidence="2">GNAT family protein</fullName>
        <ecNumber evidence="2">2.-.-.-</ecNumber>
    </submittedName>
</protein>
<feature type="domain" description="N-acetyltransferase" evidence="1">
    <location>
        <begin position="34"/>
        <end position="204"/>
    </location>
</feature>
<accession>A0ABV1K9L4</accession>
<dbReference type="PROSITE" id="PS51186">
    <property type="entry name" value="GNAT"/>
    <property type="match status" value="1"/>
</dbReference>
<gene>
    <name evidence="2" type="ORF">WIS52_11890</name>
</gene>
<dbReference type="EMBL" id="JBEDNQ010000004">
    <property type="protein sequence ID" value="MEQ3551172.1"/>
    <property type="molecule type" value="Genomic_DNA"/>
</dbReference>
<dbReference type="PANTHER" id="PTHR43441:SF11">
    <property type="entry name" value="RIBOSOMAL-PROTEIN-SERINE ACETYLTRANSFERASE"/>
    <property type="match status" value="1"/>
</dbReference>
<keyword evidence="2" id="KW-0808">Transferase</keyword>
<keyword evidence="3" id="KW-1185">Reference proteome</keyword>
<organism evidence="2 3">
    <name type="scientific">Pseudonocardia nematodicida</name>
    <dbReference type="NCBI Taxonomy" id="1206997"/>
    <lineage>
        <taxon>Bacteria</taxon>
        <taxon>Bacillati</taxon>
        <taxon>Actinomycetota</taxon>
        <taxon>Actinomycetes</taxon>
        <taxon>Pseudonocardiales</taxon>
        <taxon>Pseudonocardiaceae</taxon>
        <taxon>Pseudonocardia</taxon>
    </lineage>
</organism>
<sequence length="235" mass="25646">MATTDERADWLPAPIDPVPDPWPIGGLVLRTPRLELRPEDDASVRELVAMIHSAGVHPADDMPFSVPWTEAEPQHLGRGVLQYMWSLRAKASPESWSLQFVVRAGGEVIGTQGLSGDRFEALREVSTGSYLGRRFQGLGHGTEMRAAVLAFAFDHLGARTARSEYNEGNTASARVSARLGYVHDGTTLLVSRGEPVTQHRQLLAREAFARPGWHLGVEGYTDDLAGFLAADPPAR</sequence>
<dbReference type="PANTHER" id="PTHR43441">
    <property type="entry name" value="RIBOSOMAL-PROTEIN-SERINE ACETYLTRANSFERASE"/>
    <property type="match status" value="1"/>
</dbReference>
<dbReference type="InterPro" id="IPR016181">
    <property type="entry name" value="Acyl_CoA_acyltransferase"/>
</dbReference>
<comment type="caution">
    <text evidence="2">The sequence shown here is derived from an EMBL/GenBank/DDBJ whole genome shotgun (WGS) entry which is preliminary data.</text>
</comment>
<dbReference type="InterPro" id="IPR051908">
    <property type="entry name" value="Ribosomal_N-acetyltransferase"/>
</dbReference>
<evidence type="ECO:0000313" key="3">
    <source>
        <dbReference type="Proteomes" id="UP001494902"/>
    </source>
</evidence>
<proteinExistence type="predicted"/>
<dbReference type="InterPro" id="IPR000182">
    <property type="entry name" value="GNAT_dom"/>
</dbReference>
<evidence type="ECO:0000259" key="1">
    <source>
        <dbReference type="PROSITE" id="PS51186"/>
    </source>
</evidence>
<dbReference type="SUPFAM" id="SSF55729">
    <property type="entry name" value="Acyl-CoA N-acyltransferases (Nat)"/>
    <property type="match status" value="1"/>
</dbReference>
<dbReference type="Proteomes" id="UP001494902">
    <property type="component" value="Unassembled WGS sequence"/>
</dbReference>
<dbReference type="Gene3D" id="3.40.630.30">
    <property type="match status" value="1"/>
</dbReference>